<dbReference type="InterPro" id="IPR035669">
    <property type="entry name" value="SGNH_plant_lipase-like"/>
</dbReference>
<feature type="chain" id="PRO_5041925565" evidence="2">
    <location>
        <begin position="26"/>
        <end position="356"/>
    </location>
</feature>
<keyword evidence="4" id="KW-1185">Reference proteome</keyword>
<dbReference type="Gene3D" id="3.40.50.1110">
    <property type="entry name" value="SGNH hydrolase"/>
    <property type="match status" value="1"/>
</dbReference>
<feature type="signal peptide" evidence="2">
    <location>
        <begin position="1"/>
        <end position="25"/>
    </location>
</feature>
<evidence type="ECO:0000256" key="1">
    <source>
        <dbReference type="ARBA" id="ARBA00008668"/>
    </source>
</evidence>
<protein>
    <submittedName>
        <fullName evidence="3">Uncharacterized protein</fullName>
    </submittedName>
</protein>
<dbReference type="PANTHER" id="PTHR45642:SF90">
    <property type="entry name" value="GDSL LIPASE_ESTERASE, SGNH HYDROLASE SUPERFAMILY"/>
    <property type="match status" value="1"/>
</dbReference>
<comment type="similarity">
    <text evidence="1">Belongs to the 'GDSL' lipolytic enzyme family.</text>
</comment>
<evidence type="ECO:0000256" key="2">
    <source>
        <dbReference type="SAM" id="SignalP"/>
    </source>
</evidence>
<evidence type="ECO:0000313" key="4">
    <source>
        <dbReference type="Proteomes" id="UP001206925"/>
    </source>
</evidence>
<accession>A0AAD5DDQ5</accession>
<dbReference type="InterPro" id="IPR050592">
    <property type="entry name" value="GDSL_lipolytic_enzyme"/>
</dbReference>
<comment type="caution">
    <text evidence="3">The sequence shown here is derived from an EMBL/GenBank/DDBJ whole genome shotgun (WGS) entry which is preliminary data.</text>
</comment>
<dbReference type="GO" id="GO:0016788">
    <property type="term" value="F:hydrolase activity, acting on ester bonds"/>
    <property type="evidence" value="ECO:0007669"/>
    <property type="project" value="InterPro"/>
</dbReference>
<dbReference type="Pfam" id="PF00657">
    <property type="entry name" value="Lipase_GDSL"/>
    <property type="match status" value="1"/>
</dbReference>
<keyword evidence="2" id="KW-0732">Signal</keyword>
<dbReference type="InterPro" id="IPR001087">
    <property type="entry name" value="GDSL"/>
</dbReference>
<gene>
    <name evidence="3" type="ORF">M8C21_025046</name>
</gene>
<reference evidence="3" key="1">
    <citation type="submission" date="2022-06" db="EMBL/GenBank/DDBJ databases">
        <title>Uncovering the hologenomic basis of an extraordinary plant invasion.</title>
        <authorList>
            <person name="Bieker V.C."/>
            <person name="Martin M.D."/>
            <person name="Gilbert T."/>
            <person name="Hodgins K."/>
            <person name="Battlay P."/>
            <person name="Petersen B."/>
            <person name="Wilson J."/>
        </authorList>
    </citation>
    <scope>NUCLEOTIDE SEQUENCE</scope>
    <source>
        <strain evidence="3">AA19_3_7</strain>
        <tissue evidence="3">Leaf</tissue>
    </source>
</reference>
<dbReference type="CDD" id="cd01837">
    <property type="entry name" value="SGNH_plant_lipase_like"/>
    <property type="match status" value="1"/>
</dbReference>
<dbReference type="EMBL" id="JAMZMK010000244">
    <property type="protein sequence ID" value="KAI7756861.1"/>
    <property type="molecule type" value="Genomic_DNA"/>
</dbReference>
<proteinExistence type="inferred from homology"/>
<name>A0AAD5DDQ5_AMBAR</name>
<dbReference type="SUPFAM" id="SSF52266">
    <property type="entry name" value="SGNH hydrolase"/>
    <property type="match status" value="1"/>
</dbReference>
<dbReference type="AlphaFoldDB" id="A0AAD5DDQ5"/>
<dbReference type="Proteomes" id="UP001206925">
    <property type="component" value="Unassembled WGS sequence"/>
</dbReference>
<dbReference type="PANTHER" id="PTHR45642">
    <property type="entry name" value="GDSL ESTERASE/LIPASE EXL3"/>
    <property type="match status" value="1"/>
</dbReference>
<organism evidence="3 4">
    <name type="scientific">Ambrosia artemisiifolia</name>
    <name type="common">Common ragweed</name>
    <dbReference type="NCBI Taxonomy" id="4212"/>
    <lineage>
        <taxon>Eukaryota</taxon>
        <taxon>Viridiplantae</taxon>
        <taxon>Streptophyta</taxon>
        <taxon>Embryophyta</taxon>
        <taxon>Tracheophyta</taxon>
        <taxon>Spermatophyta</taxon>
        <taxon>Magnoliopsida</taxon>
        <taxon>eudicotyledons</taxon>
        <taxon>Gunneridae</taxon>
        <taxon>Pentapetalae</taxon>
        <taxon>asterids</taxon>
        <taxon>campanulids</taxon>
        <taxon>Asterales</taxon>
        <taxon>Asteraceae</taxon>
        <taxon>Asteroideae</taxon>
        <taxon>Heliantheae alliance</taxon>
        <taxon>Heliantheae</taxon>
        <taxon>Ambrosia</taxon>
    </lineage>
</organism>
<dbReference type="InterPro" id="IPR036514">
    <property type="entry name" value="SGNH_hydro_sf"/>
</dbReference>
<evidence type="ECO:0000313" key="3">
    <source>
        <dbReference type="EMBL" id="KAI7756861.1"/>
    </source>
</evidence>
<sequence length="356" mass="39777">MSADLLILLILILIVNILSVQYCNAQQNTISAVFIFGDSTVDSGNNDYIPTISRGNFPPYGKDFDNQQPTGRFSNGRLVPDFVAEFVGLKKNLPPYLDPSLTIDDLMTGVCFASAGAGYDPLTSQISMALTQSQQLDLFKEYKVKMEAAIGKERTDDLVRRAGYLTSSGTNDFTFNYYGPLPVRRTHYPTISQYKQFQWQQLEQFLQDLLNEGAQKIGVVGLPPIGCLPAIITLNSKSPIFGRECNETYNSLARDVNQMLQDNLKSLERPGTKIVYADIYTPIINMVEQKAQYGFEESHKGCCGTGLIEADFGCNPKSPLCDDVLKYVFWDAFHPTEKGYRIIFDSLKSLIQENLA</sequence>